<dbReference type="RefSeq" id="XP_007831092.1">
    <property type="nucleotide sequence ID" value="XM_007832901.1"/>
</dbReference>
<keyword evidence="1" id="KW-0812">Transmembrane</keyword>
<accession>W3X8U0</accession>
<protein>
    <submittedName>
        <fullName evidence="2">Uncharacterized protein</fullName>
    </submittedName>
</protein>
<dbReference type="OrthoDB" id="5392974at2759"/>
<sequence length="473" mass="53370">MIGLVNIPMQSTTGLYAPRCAIKAWQLTPFEAAAFNQSNDQQVDEIQSYCSRVRSATGAGSNTLFIIPQEYSRGSLKITEPCVDALATSIHASPMFKTMINSFERDLTDYYIGRALLEFSPSATLDSQGSAKKAFEFCCLLPYIEKNQHKVKHLGADNCYREVLQWSVRQQGLYSSYNSTNPKTETTVLVNPADELWRRIKSTYGGVAVNLSVDEGWQSIPCRVFESLTANWATYIACLHRAVEQIKRDAAVTHFDQPFLGEANTQSLRDGMDMMDRLETAHHVLGNIISTLSQIQAEALKHEQIWTRNRAEAEQVTFSHRVKSVVRQLEFERSQVERITTRLKGVVAMVRNSMKQSRLAFFRLTRRQIRDLVNLRSTNNMEKMTARTIMEARTMRIIAVVTLCFLPPTFIAGFLDMGYIKVASGGGQLLVNAEPGLLLYTAITIPVVLVILGGYLWWDWRTTRNLTSSLDPV</sequence>
<keyword evidence="1" id="KW-0472">Membrane</keyword>
<feature type="transmembrane region" description="Helical" evidence="1">
    <location>
        <begin position="437"/>
        <end position="458"/>
    </location>
</feature>
<dbReference type="GeneID" id="19269333"/>
<dbReference type="STRING" id="1229662.W3X8U0"/>
<reference evidence="3" key="1">
    <citation type="journal article" date="2015" name="BMC Genomics">
        <title>Genomic and transcriptomic analysis of the endophytic fungus Pestalotiopsis fici reveals its lifestyle and high potential for synthesis of natural products.</title>
        <authorList>
            <person name="Wang X."/>
            <person name="Zhang X."/>
            <person name="Liu L."/>
            <person name="Xiang M."/>
            <person name="Wang W."/>
            <person name="Sun X."/>
            <person name="Che Y."/>
            <person name="Guo L."/>
            <person name="Liu G."/>
            <person name="Guo L."/>
            <person name="Wang C."/>
            <person name="Yin W.B."/>
            <person name="Stadler M."/>
            <person name="Zhang X."/>
            <person name="Liu X."/>
        </authorList>
    </citation>
    <scope>NUCLEOTIDE SEQUENCE [LARGE SCALE GENOMIC DNA]</scope>
    <source>
        <strain evidence="3">W106-1 / CGMCC3.15140</strain>
    </source>
</reference>
<dbReference type="Gene3D" id="1.20.58.340">
    <property type="entry name" value="Magnesium transport protein CorA, transmembrane region"/>
    <property type="match status" value="1"/>
</dbReference>
<gene>
    <name evidence="2" type="ORF">PFICI_04320</name>
</gene>
<proteinExistence type="predicted"/>
<dbReference type="eggNOG" id="ENOG502SAW2">
    <property type="taxonomic scope" value="Eukaryota"/>
</dbReference>
<dbReference type="EMBL" id="KI912111">
    <property type="protein sequence ID" value="ETS82444.1"/>
    <property type="molecule type" value="Genomic_DNA"/>
</dbReference>
<organism evidence="2 3">
    <name type="scientific">Pestalotiopsis fici (strain W106-1 / CGMCC3.15140)</name>
    <dbReference type="NCBI Taxonomy" id="1229662"/>
    <lineage>
        <taxon>Eukaryota</taxon>
        <taxon>Fungi</taxon>
        <taxon>Dikarya</taxon>
        <taxon>Ascomycota</taxon>
        <taxon>Pezizomycotina</taxon>
        <taxon>Sordariomycetes</taxon>
        <taxon>Xylariomycetidae</taxon>
        <taxon>Amphisphaeriales</taxon>
        <taxon>Sporocadaceae</taxon>
        <taxon>Pestalotiopsis</taxon>
    </lineage>
</organism>
<name>W3X8U0_PESFW</name>
<dbReference type="OMA" id="NWRWCIR"/>
<dbReference type="HOGENOM" id="CLU_577589_0_0_1"/>
<feature type="transmembrane region" description="Helical" evidence="1">
    <location>
        <begin position="397"/>
        <end position="417"/>
    </location>
</feature>
<dbReference type="KEGG" id="pfy:PFICI_04320"/>
<keyword evidence="1" id="KW-1133">Transmembrane helix</keyword>
<evidence type="ECO:0000313" key="3">
    <source>
        <dbReference type="Proteomes" id="UP000030651"/>
    </source>
</evidence>
<dbReference type="AlphaFoldDB" id="W3X8U0"/>
<keyword evidence="3" id="KW-1185">Reference proteome</keyword>
<dbReference type="Proteomes" id="UP000030651">
    <property type="component" value="Unassembled WGS sequence"/>
</dbReference>
<evidence type="ECO:0000313" key="2">
    <source>
        <dbReference type="EMBL" id="ETS82444.1"/>
    </source>
</evidence>
<evidence type="ECO:0000256" key="1">
    <source>
        <dbReference type="SAM" id="Phobius"/>
    </source>
</evidence>
<dbReference type="InParanoid" id="W3X8U0"/>